<evidence type="ECO:0000259" key="3">
    <source>
        <dbReference type="Pfam" id="PF07731"/>
    </source>
</evidence>
<dbReference type="PROSITE" id="PS00080">
    <property type="entry name" value="MULTICOPPER_OXIDASE2"/>
    <property type="match status" value="1"/>
</dbReference>
<dbReference type="InterPro" id="IPR034289">
    <property type="entry name" value="CuRO_3_LCC"/>
</dbReference>
<keyword evidence="2" id="KW-0560">Oxidoreductase</keyword>
<feature type="non-terminal residue" evidence="4">
    <location>
        <position position="174"/>
    </location>
</feature>
<dbReference type="Proteomes" id="UP000481807">
    <property type="component" value="Unassembled WGS sequence"/>
</dbReference>
<dbReference type="PANTHER" id="PTHR11709:SF443">
    <property type="entry name" value="LACCASE-15"/>
    <property type="match status" value="1"/>
</dbReference>
<dbReference type="InterPro" id="IPR002355">
    <property type="entry name" value="Cu_oxidase_Cu_BS"/>
</dbReference>
<name>A0AB36BLJ5_STAWA</name>
<dbReference type="EMBL" id="QXWP01000058">
    <property type="protein sequence ID" value="NBH31857.1"/>
    <property type="molecule type" value="Genomic_DNA"/>
</dbReference>
<dbReference type="GO" id="GO:0005507">
    <property type="term" value="F:copper ion binding"/>
    <property type="evidence" value="ECO:0007669"/>
    <property type="project" value="InterPro"/>
</dbReference>
<reference evidence="4 5" key="1">
    <citation type="submission" date="2018-08" db="EMBL/GenBank/DDBJ databases">
        <title>Murine metabolic-syndrome-specific gut microbial biobank.</title>
        <authorList>
            <person name="Liu C."/>
        </authorList>
    </citation>
    <scope>NUCLEOTIDE SEQUENCE [LARGE SCALE GENOMIC DNA]</scope>
    <source>
        <strain evidence="4 5">1XD21-27</strain>
    </source>
</reference>
<dbReference type="GO" id="GO:0016491">
    <property type="term" value="F:oxidoreductase activity"/>
    <property type="evidence" value="ECO:0007669"/>
    <property type="project" value="UniProtKB-KW"/>
</dbReference>
<dbReference type="PANTHER" id="PTHR11709">
    <property type="entry name" value="MULTI-COPPER OXIDASE"/>
    <property type="match status" value="1"/>
</dbReference>
<evidence type="ECO:0000256" key="2">
    <source>
        <dbReference type="ARBA" id="ARBA00023002"/>
    </source>
</evidence>
<dbReference type="Pfam" id="PF07731">
    <property type="entry name" value="Cu-oxidase_2"/>
    <property type="match status" value="1"/>
</dbReference>
<dbReference type="SUPFAM" id="SSF49503">
    <property type="entry name" value="Cupredoxins"/>
    <property type="match status" value="1"/>
</dbReference>
<sequence length="174" mass="19856">MQLPKTDILQDYYRRNINASYTTDFPDNPPLAYNYTEAVVPTDLRRPQNGTAVNVLEFNSEVELVFQGTNIANGIDHPMHLHGYSFYVVGSGFGNFNRSRDPANYNLVDPPLMETIAVPRNGWTAIRFKANNPGVWFMHCHFERHVSWGMGMVFIVKDGKRPDEKMLPPPPDMP</sequence>
<evidence type="ECO:0000313" key="5">
    <source>
        <dbReference type="Proteomes" id="UP000481807"/>
    </source>
</evidence>
<comment type="caution">
    <text evidence="4">The sequence shown here is derived from an EMBL/GenBank/DDBJ whole genome shotgun (WGS) entry which is preliminary data.</text>
</comment>
<gene>
    <name evidence="4" type="ORF">D3Z30_13065</name>
</gene>
<keyword evidence="1" id="KW-0479">Metal-binding</keyword>
<dbReference type="CDD" id="cd13897">
    <property type="entry name" value="CuRO_3_LCC_plant"/>
    <property type="match status" value="1"/>
</dbReference>
<dbReference type="InterPro" id="IPR045087">
    <property type="entry name" value="Cu-oxidase_fam"/>
</dbReference>
<dbReference type="PROSITE" id="PS00079">
    <property type="entry name" value="MULTICOPPER_OXIDASE1"/>
    <property type="match status" value="1"/>
</dbReference>
<dbReference type="Gene3D" id="2.60.40.420">
    <property type="entry name" value="Cupredoxins - blue copper proteins"/>
    <property type="match status" value="1"/>
</dbReference>
<dbReference type="InterPro" id="IPR033138">
    <property type="entry name" value="Cu_oxidase_CS"/>
</dbReference>
<evidence type="ECO:0000313" key="4">
    <source>
        <dbReference type="EMBL" id="NBH31857.1"/>
    </source>
</evidence>
<dbReference type="InterPro" id="IPR008972">
    <property type="entry name" value="Cupredoxin"/>
</dbReference>
<dbReference type="InterPro" id="IPR011706">
    <property type="entry name" value="Cu-oxidase_C"/>
</dbReference>
<accession>A0AB36BLJ5</accession>
<feature type="domain" description="Plastocyanin-like" evidence="3">
    <location>
        <begin position="24"/>
        <end position="159"/>
    </location>
</feature>
<protein>
    <recommendedName>
        <fullName evidence="3">Plastocyanin-like domain-containing protein</fullName>
    </recommendedName>
</protein>
<evidence type="ECO:0000256" key="1">
    <source>
        <dbReference type="ARBA" id="ARBA00022723"/>
    </source>
</evidence>
<organism evidence="4 5">
    <name type="scientific">Staphylococcus warneri</name>
    <dbReference type="NCBI Taxonomy" id="1292"/>
    <lineage>
        <taxon>Bacteria</taxon>
        <taxon>Bacillati</taxon>
        <taxon>Bacillota</taxon>
        <taxon>Bacilli</taxon>
        <taxon>Bacillales</taxon>
        <taxon>Staphylococcaceae</taxon>
        <taxon>Staphylococcus</taxon>
    </lineage>
</organism>
<proteinExistence type="predicted"/>
<dbReference type="AlphaFoldDB" id="A0AB36BLJ5"/>